<evidence type="ECO:0000256" key="2">
    <source>
        <dbReference type="SAM" id="Phobius"/>
    </source>
</evidence>
<keyword evidence="2" id="KW-1133">Transmembrane helix</keyword>
<comment type="caution">
    <text evidence="3">The sequence shown here is derived from an EMBL/GenBank/DDBJ whole genome shotgun (WGS) entry which is preliminary data.</text>
</comment>
<dbReference type="Pfam" id="PF14325">
    <property type="entry name" value="DUF4383"/>
    <property type="match status" value="1"/>
</dbReference>
<protein>
    <submittedName>
        <fullName evidence="3">Uncharacterized protein</fullName>
    </submittedName>
</protein>
<gene>
    <name evidence="3" type="ORF">FHS29_006848</name>
</gene>
<name>A0A841CW91_9PSEU</name>
<feature type="transmembrane region" description="Helical" evidence="2">
    <location>
        <begin position="54"/>
        <end position="70"/>
    </location>
</feature>
<dbReference type="Proteomes" id="UP000547510">
    <property type="component" value="Unassembled WGS sequence"/>
</dbReference>
<feature type="transmembrane region" description="Helical" evidence="2">
    <location>
        <begin position="30"/>
        <end position="48"/>
    </location>
</feature>
<proteinExistence type="predicted"/>
<evidence type="ECO:0000313" key="4">
    <source>
        <dbReference type="Proteomes" id="UP000547510"/>
    </source>
</evidence>
<feature type="region of interest" description="Disordered" evidence="1">
    <location>
        <begin position="1"/>
        <end position="21"/>
    </location>
</feature>
<evidence type="ECO:0000313" key="3">
    <source>
        <dbReference type="EMBL" id="MBB5960225.1"/>
    </source>
</evidence>
<organism evidence="3 4">
    <name type="scientific">Saccharothrix tamanrassetensis</name>
    <dbReference type="NCBI Taxonomy" id="1051531"/>
    <lineage>
        <taxon>Bacteria</taxon>
        <taxon>Bacillati</taxon>
        <taxon>Actinomycetota</taxon>
        <taxon>Actinomycetes</taxon>
        <taxon>Pseudonocardiales</taxon>
        <taxon>Pseudonocardiaceae</taxon>
        <taxon>Saccharothrix</taxon>
    </lineage>
</organism>
<dbReference type="AlphaFoldDB" id="A0A841CW91"/>
<keyword evidence="2" id="KW-0472">Membrane</keyword>
<dbReference type="RefSeq" id="WP_184698243.1">
    <property type="nucleotide sequence ID" value="NZ_JACHJN010000014.1"/>
</dbReference>
<accession>A0A841CW91</accession>
<feature type="compositionally biased region" description="Gly residues" evidence="1">
    <location>
        <begin position="10"/>
        <end position="20"/>
    </location>
</feature>
<keyword evidence="2" id="KW-0812">Transmembrane</keyword>
<dbReference type="EMBL" id="JACHJN010000014">
    <property type="protein sequence ID" value="MBB5960225.1"/>
    <property type="molecule type" value="Genomic_DNA"/>
</dbReference>
<sequence length="130" mass="13693">MRKEAPVKGTGRGGAKGDAGAGTRLSRAQLLALIVGTLQIVVGMVPVFPLPPGHQTLHVCTGLAGLVLAWKHEHARLYGIALLLLYGKLLITDMDTSGGWLQLPTLETVAYGRTALAGLVIAFVPAFSRR</sequence>
<keyword evidence="4" id="KW-1185">Reference proteome</keyword>
<feature type="transmembrane region" description="Helical" evidence="2">
    <location>
        <begin position="111"/>
        <end position="128"/>
    </location>
</feature>
<feature type="transmembrane region" description="Helical" evidence="2">
    <location>
        <begin position="75"/>
        <end position="91"/>
    </location>
</feature>
<reference evidence="3 4" key="1">
    <citation type="submission" date="2020-08" db="EMBL/GenBank/DDBJ databases">
        <title>Genomic Encyclopedia of Type Strains, Phase III (KMG-III): the genomes of soil and plant-associated and newly described type strains.</title>
        <authorList>
            <person name="Whitman W."/>
        </authorList>
    </citation>
    <scope>NUCLEOTIDE SEQUENCE [LARGE SCALE GENOMIC DNA]</scope>
    <source>
        <strain evidence="3 4">CECT 8640</strain>
    </source>
</reference>
<evidence type="ECO:0000256" key="1">
    <source>
        <dbReference type="SAM" id="MobiDB-lite"/>
    </source>
</evidence>